<feature type="repeat" description="WD" evidence="3">
    <location>
        <begin position="365"/>
        <end position="406"/>
    </location>
</feature>
<dbReference type="Proteomes" id="UP000179807">
    <property type="component" value="Unassembled WGS sequence"/>
</dbReference>
<accession>A0A1J4JTM1</accession>
<proteinExistence type="predicted"/>
<feature type="compositionally biased region" description="Acidic residues" evidence="4">
    <location>
        <begin position="1"/>
        <end position="41"/>
    </location>
</feature>
<feature type="compositionally biased region" description="Polar residues" evidence="4">
    <location>
        <begin position="52"/>
        <end position="62"/>
    </location>
</feature>
<dbReference type="AlphaFoldDB" id="A0A1J4JTM1"/>
<dbReference type="PANTHER" id="PTHR14604">
    <property type="entry name" value="WD40 REPEAT PF20"/>
    <property type="match status" value="1"/>
</dbReference>
<dbReference type="RefSeq" id="XP_068354912.1">
    <property type="nucleotide sequence ID" value="XM_068507821.1"/>
</dbReference>
<feature type="repeat" description="WD" evidence="3">
    <location>
        <begin position="323"/>
        <end position="364"/>
    </location>
</feature>
<dbReference type="EMBL" id="MLAK01000894">
    <property type="protein sequence ID" value="OHT01776.1"/>
    <property type="molecule type" value="Genomic_DNA"/>
</dbReference>
<dbReference type="Pfam" id="PF00400">
    <property type="entry name" value="WD40"/>
    <property type="match status" value="7"/>
</dbReference>
<feature type="region of interest" description="Disordered" evidence="4">
    <location>
        <begin position="1"/>
        <end position="69"/>
    </location>
</feature>
<dbReference type="InterPro" id="IPR050995">
    <property type="entry name" value="WD-F-box_domain-protein"/>
</dbReference>
<gene>
    <name evidence="5" type="ORF">TRFO_31247</name>
</gene>
<dbReference type="PROSITE" id="PS50294">
    <property type="entry name" value="WD_REPEATS_REGION"/>
    <property type="match status" value="3"/>
</dbReference>
<comment type="caution">
    <text evidence="5">The sequence shown here is derived from an EMBL/GenBank/DDBJ whole genome shotgun (WGS) entry which is preliminary data.</text>
</comment>
<feature type="repeat" description="WD" evidence="3">
    <location>
        <begin position="450"/>
        <end position="491"/>
    </location>
</feature>
<dbReference type="InterPro" id="IPR019775">
    <property type="entry name" value="WD40_repeat_CS"/>
</dbReference>
<sequence>MSEEDQYEIVETLEFEEEEEEADLTQLIDSDESDGDDDETLEILTRNEKSHTNAAKSGPTESTVEDSSNELIENSDSFVRAFLTQMRLHETLNVFQAEWYRLEATNSLDRSLIGKIPLMYLDYFYLDQKLRKLESEVNRMKKTATRVQEAWKQLKVERDENKLAHMRVGHEKQAILKTMHGLLHQTKQKMPTLDDYNSKIESADKDRMLLELDVQRLRQVHERLLASQPKPEPVEVKPRKVEPEKKEPINIKAILPAKQALNPYAEAGKTSLEQLTHRVVHKAHDTPVACVAVHPKRKAYATAGDDGVWHVWSAENSELLISGRGHTAWISCCAFHPRGVHLATASADGSTRVWDFLSSKCTLILNGHLDVVWGCDFHFGGRVLATCGSDSTIRTYDLQGGQEISIMRDHDRDINCVKWIPFSNMLCTGGADHVVGLWDAREGTAMINRGLGHKGAVFGVAPALNGRYIASADSKGAVKVWDIRKMETTFEFNYTSPINACAFDTTGSYIFAACDDGKAQVFTVEDAKSSWTISSFEQPCDSIAVNNDGDMVVCCSMDGNVSACTNQ</sequence>
<dbReference type="CDD" id="cd00200">
    <property type="entry name" value="WD40"/>
    <property type="match status" value="1"/>
</dbReference>
<dbReference type="PANTHER" id="PTHR14604:SF3">
    <property type="entry name" value="SPERM-ASSOCIATED ANTIGEN 16 PROTEIN"/>
    <property type="match status" value="1"/>
</dbReference>
<dbReference type="InterPro" id="IPR001680">
    <property type="entry name" value="WD40_rpt"/>
</dbReference>
<evidence type="ECO:0000256" key="1">
    <source>
        <dbReference type="ARBA" id="ARBA00022574"/>
    </source>
</evidence>
<dbReference type="InterPro" id="IPR020472">
    <property type="entry name" value="WD40_PAC1"/>
</dbReference>
<feature type="repeat" description="WD" evidence="3">
    <location>
        <begin position="407"/>
        <end position="448"/>
    </location>
</feature>
<dbReference type="InterPro" id="IPR015943">
    <property type="entry name" value="WD40/YVTN_repeat-like_dom_sf"/>
</dbReference>
<dbReference type="VEuPathDB" id="TrichDB:TRFO_31247"/>
<dbReference type="Gene3D" id="2.130.10.10">
    <property type="entry name" value="YVTN repeat-like/Quinoprotein amine dehydrogenase"/>
    <property type="match status" value="3"/>
</dbReference>
<dbReference type="PRINTS" id="PR00320">
    <property type="entry name" value="GPROTEINBRPT"/>
</dbReference>
<evidence type="ECO:0000256" key="2">
    <source>
        <dbReference type="ARBA" id="ARBA00022737"/>
    </source>
</evidence>
<keyword evidence="6" id="KW-1185">Reference proteome</keyword>
<protein>
    <submittedName>
        <fullName evidence="5">Uncharacterized protein</fullName>
    </submittedName>
</protein>
<dbReference type="OrthoDB" id="538223at2759"/>
<evidence type="ECO:0000256" key="3">
    <source>
        <dbReference type="PROSITE-ProRule" id="PRU00221"/>
    </source>
</evidence>
<dbReference type="SUPFAM" id="SSF50978">
    <property type="entry name" value="WD40 repeat-like"/>
    <property type="match status" value="1"/>
</dbReference>
<dbReference type="SMART" id="SM00320">
    <property type="entry name" value="WD40"/>
    <property type="match status" value="7"/>
</dbReference>
<keyword evidence="1 3" id="KW-0853">WD repeat</keyword>
<name>A0A1J4JTM1_9EUKA</name>
<dbReference type="PROSITE" id="PS00678">
    <property type="entry name" value="WD_REPEATS_1"/>
    <property type="match status" value="1"/>
</dbReference>
<reference evidence="5" key="1">
    <citation type="submission" date="2016-10" db="EMBL/GenBank/DDBJ databases">
        <authorList>
            <person name="Benchimol M."/>
            <person name="Almeida L.G."/>
            <person name="Vasconcelos A.T."/>
            <person name="Perreira-Neves A."/>
            <person name="Rosa I.A."/>
            <person name="Tasca T."/>
            <person name="Bogo M.R."/>
            <person name="de Souza W."/>
        </authorList>
    </citation>
    <scope>NUCLEOTIDE SEQUENCE [LARGE SCALE GENOMIC DNA]</scope>
    <source>
        <strain evidence="5">K</strain>
    </source>
</reference>
<organism evidence="5 6">
    <name type="scientific">Tritrichomonas foetus</name>
    <dbReference type="NCBI Taxonomy" id="1144522"/>
    <lineage>
        <taxon>Eukaryota</taxon>
        <taxon>Metamonada</taxon>
        <taxon>Parabasalia</taxon>
        <taxon>Tritrichomonadida</taxon>
        <taxon>Tritrichomonadidae</taxon>
        <taxon>Tritrichomonas</taxon>
    </lineage>
</organism>
<evidence type="ECO:0000313" key="6">
    <source>
        <dbReference type="Proteomes" id="UP000179807"/>
    </source>
</evidence>
<keyword evidence="2" id="KW-0677">Repeat</keyword>
<dbReference type="PROSITE" id="PS50082">
    <property type="entry name" value="WD_REPEATS_2"/>
    <property type="match status" value="5"/>
</dbReference>
<feature type="repeat" description="WD" evidence="3">
    <location>
        <begin position="281"/>
        <end position="322"/>
    </location>
</feature>
<dbReference type="GeneID" id="94842525"/>
<dbReference type="InterPro" id="IPR036322">
    <property type="entry name" value="WD40_repeat_dom_sf"/>
</dbReference>
<evidence type="ECO:0000256" key="4">
    <source>
        <dbReference type="SAM" id="MobiDB-lite"/>
    </source>
</evidence>
<evidence type="ECO:0000313" key="5">
    <source>
        <dbReference type="EMBL" id="OHT01776.1"/>
    </source>
</evidence>